<dbReference type="EMBL" id="CP107716">
    <property type="protein sequence ID" value="UYQ72367.1"/>
    <property type="molecule type" value="Genomic_DNA"/>
</dbReference>
<evidence type="ECO:0000313" key="2">
    <source>
        <dbReference type="EMBL" id="UYQ72367.1"/>
    </source>
</evidence>
<evidence type="ECO:0000256" key="1">
    <source>
        <dbReference type="SAM" id="Phobius"/>
    </source>
</evidence>
<keyword evidence="1" id="KW-1133">Transmembrane helix</keyword>
<accession>A0ABY6ISU2</accession>
<proteinExistence type="predicted"/>
<dbReference type="RefSeq" id="WP_264226001.1">
    <property type="nucleotide sequence ID" value="NZ_CP107716.1"/>
</dbReference>
<feature type="transmembrane region" description="Helical" evidence="1">
    <location>
        <begin position="83"/>
        <end position="104"/>
    </location>
</feature>
<evidence type="ECO:0000313" key="3">
    <source>
        <dbReference type="Proteomes" id="UP001163882"/>
    </source>
</evidence>
<gene>
    <name evidence="2" type="ORF">OF122_00825</name>
</gene>
<keyword evidence="3" id="KW-1185">Reference proteome</keyword>
<keyword evidence="1" id="KW-0812">Transmembrane</keyword>
<sequence length="263" mass="28914">MTSETGKPVSEDELQAFVDDRLDAERRAQVRAYLDANSELADEVENWRTNDAALSELLSVYGYGDMSDLPHSARRPVARFGGWPALAAALVVAFGLGGGTGYLARGLWMQPPQTQLAEMESAWLEMAARDVFLTYVREVRHPVEVDASERDHLVNWLGNRIEKPFTAPSLADLGFELVGGRLLPIGGKPGAMLMYENAQGDRATILLARNSGARDTAFQFSADSGVNTFRWIDGPLAYAISGFLDRGSLEDISREVYAHFETI</sequence>
<organism evidence="2 3">
    <name type="scientific">Pelagibacterium flavum</name>
    <dbReference type="NCBI Taxonomy" id="2984530"/>
    <lineage>
        <taxon>Bacteria</taxon>
        <taxon>Pseudomonadati</taxon>
        <taxon>Pseudomonadota</taxon>
        <taxon>Alphaproteobacteria</taxon>
        <taxon>Hyphomicrobiales</taxon>
        <taxon>Devosiaceae</taxon>
        <taxon>Pelagibacterium</taxon>
    </lineage>
</organism>
<name>A0ABY6ISU2_9HYPH</name>
<keyword evidence="1" id="KW-0472">Membrane</keyword>
<protein>
    <submittedName>
        <fullName evidence="2">Anti-sigma factor</fullName>
    </submittedName>
</protein>
<reference evidence="2" key="1">
    <citation type="submission" date="2022-10" db="EMBL/GenBank/DDBJ databases">
        <title>YIM 151497 complete genome.</title>
        <authorList>
            <person name="Chen X."/>
        </authorList>
    </citation>
    <scope>NUCLEOTIDE SEQUENCE</scope>
    <source>
        <strain evidence="2">YIM 151497</strain>
    </source>
</reference>
<dbReference type="Proteomes" id="UP001163882">
    <property type="component" value="Chromosome"/>
</dbReference>